<evidence type="ECO:0000313" key="16">
    <source>
        <dbReference type="Proteomes" id="UP000220034"/>
    </source>
</evidence>
<dbReference type="PIRSF" id="PIRSF036431">
    <property type="entry name" value="STHK_DctB"/>
    <property type="match status" value="1"/>
</dbReference>
<dbReference type="Gene3D" id="6.10.250.3020">
    <property type="match status" value="1"/>
</dbReference>
<organism evidence="15 16">
    <name type="scientific">Pontivivens marinum</name>
    <dbReference type="NCBI Taxonomy" id="1690039"/>
    <lineage>
        <taxon>Bacteria</taxon>
        <taxon>Pseudomonadati</taxon>
        <taxon>Pseudomonadota</taxon>
        <taxon>Alphaproteobacteria</taxon>
        <taxon>Rhodobacterales</taxon>
        <taxon>Paracoccaceae</taxon>
        <taxon>Pontivivens</taxon>
    </lineage>
</organism>
<evidence type="ECO:0000256" key="11">
    <source>
        <dbReference type="ARBA" id="ARBA00022989"/>
    </source>
</evidence>
<dbReference type="InterPro" id="IPR029151">
    <property type="entry name" value="Sensor-like_sf"/>
</dbReference>
<dbReference type="Gene3D" id="1.10.287.130">
    <property type="match status" value="1"/>
</dbReference>
<dbReference type="PANTHER" id="PTHR43065">
    <property type="entry name" value="SENSOR HISTIDINE KINASE"/>
    <property type="match status" value="1"/>
</dbReference>
<dbReference type="Proteomes" id="UP000220034">
    <property type="component" value="Unassembled WGS sequence"/>
</dbReference>
<dbReference type="InterPro" id="IPR004358">
    <property type="entry name" value="Sig_transdc_His_kin-like_C"/>
</dbReference>
<dbReference type="RefSeq" id="WP_097929043.1">
    <property type="nucleotide sequence ID" value="NZ_OCTN01000002.1"/>
</dbReference>
<dbReference type="GO" id="GO:0005886">
    <property type="term" value="C:plasma membrane"/>
    <property type="evidence" value="ECO:0007669"/>
    <property type="project" value="UniProtKB-SubCell"/>
</dbReference>
<evidence type="ECO:0000256" key="12">
    <source>
        <dbReference type="ARBA" id="ARBA00023012"/>
    </source>
</evidence>
<dbReference type="SUPFAM" id="SSF47384">
    <property type="entry name" value="Homodimeric domain of signal transducing histidine kinase"/>
    <property type="match status" value="1"/>
</dbReference>
<evidence type="ECO:0000256" key="13">
    <source>
        <dbReference type="SAM" id="Phobius"/>
    </source>
</evidence>
<proteinExistence type="predicted"/>
<gene>
    <name evidence="15" type="ORF">SAMN06273572_102139</name>
</gene>
<dbReference type="SUPFAM" id="SSF103190">
    <property type="entry name" value="Sensory domain-like"/>
    <property type="match status" value="1"/>
</dbReference>
<feature type="transmembrane region" description="Helical" evidence="13">
    <location>
        <begin position="289"/>
        <end position="307"/>
    </location>
</feature>
<evidence type="ECO:0000259" key="14">
    <source>
        <dbReference type="PROSITE" id="PS50109"/>
    </source>
</evidence>
<keyword evidence="12" id="KW-0902">Two-component regulatory system</keyword>
<evidence type="ECO:0000256" key="1">
    <source>
        <dbReference type="ARBA" id="ARBA00000085"/>
    </source>
</evidence>
<evidence type="ECO:0000256" key="10">
    <source>
        <dbReference type="ARBA" id="ARBA00022840"/>
    </source>
</evidence>
<accession>A0A2C9CQG9</accession>
<evidence type="ECO:0000256" key="8">
    <source>
        <dbReference type="ARBA" id="ARBA00022741"/>
    </source>
</evidence>
<evidence type="ECO:0000313" key="15">
    <source>
        <dbReference type="EMBL" id="SOH93463.1"/>
    </source>
</evidence>
<dbReference type="Pfam" id="PF02518">
    <property type="entry name" value="HATPase_c"/>
    <property type="match status" value="1"/>
</dbReference>
<dbReference type="EMBL" id="OCTN01000002">
    <property type="protein sequence ID" value="SOH93463.1"/>
    <property type="molecule type" value="Genomic_DNA"/>
</dbReference>
<feature type="domain" description="Histidine kinase" evidence="14">
    <location>
        <begin position="370"/>
        <end position="574"/>
    </location>
</feature>
<evidence type="ECO:0000256" key="3">
    <source>
        <dbReference type="ARBA" id="ARBA00012438"/>
    </source>
</evidence>
<dbReference type="InterPro" id="IPR005467">
    <property type="entry name" value="His_kinase_dom"/>
</dbReference>
<evidence type="ECO:0000256" key="7">
    <source>
        <dbReference type="ARBA" id="ARBA00022692"/>
    </source>
</evidence>
<reference evidence="16" key="1">
    <citation type="submission" date="2017-09" db="EMBL/GenBank/DDBJ databases">
        <authorList>
            <person name="Varghese N."/>
            <person name="Submissions S."/>
        </authorList>
    </citation>
    <scope>NUCLEOTIDE SEQUENCE [LARGE SCALE GENOMIC DNA]</scope>
    <source>
        <strain evidence="16">C7</strain>
    </source>
</reference>
<dbReference type="SMART" id="SM00387">
    <property type="entry name" value="HATPase_c"/>
    <property type="match status" value="1"/>
</dbReference>
<dbReference type="PRINTS" id="PR00344">
    <property type="entry name" value="BCTRLSENSOR"/>
</dbReference>
<keyword evidence="4" id="KW-1003">Cell membrane</keyword>
<keyword evidence="11 13" id="KW-1133">Transmembrane helix</keyword>
<dbReference type="InterPro" id="IPR003594">
    <property type="entry name" value="HATPase_dom"/>
</dbReference>
<name>A0A2C9CQG9_9RHOB</name>
<comment type="subcellular location">
    <subcellularLocation>
        <location evidence="2">Cell membrane</location>
        <topology evidence="2">Multi-pass membrane protein</topology>
    </subcellularLocation>
</comment>
<dbReference type="Gene3D" id="3.30.565.10">
    <property type="entry name" value="Histidine kinase-like ATPase, C-terminal domain"/>
    <property type="match status" value="1"/>
</dbReference>
<keyword evidence="9 15" id="KW-0418">Kinase</keyword>
<evidence type="ECO:0000256" key="9">
    <source>
        <dbReference type="ARBA" id="ARBA00022777"/>
    </source>
</evidence>
<evidence type="ECO:0000256" key="4">
    <source>
        <dbReference type="ARBA" id="ARBA00022475"/>
    </source>
</evidence>
<dbReference type="AlphaFoldDB" id="A0A2C9CQG9"/>
<keyword evidence="16" id="KW-1185">Reference proteome</keyword>
<dbReference type="OrthoDB" id="7568856at2"/>
<keyword evidence="8" id="KW-0547">Nucleotide-binding</keyword>
<evidence type="ECO:0000256" key="5">
    <source>
        <dbReference type="ARBA" id="ARBA00022553"/>
    </source>
</evidence>
<comment type="catalytic activity">
    <reaction evidence="1">
        <text>ATP + protein L-histidine = ADP + protein N-phospho-L-histidine.</text>
        <dbReference type="EC" id="2.7.13.3"/>
    </reaction>
</comment>
<dbReference type="GO" id="GO:0005524">
    <property type="term" value="F:ATP binding"/>
    <property type="evidence" value="ECO:0007669"/>
    <property type="project" value="UniProtKB-KW"/>
</dbReference>
<keyword evidence="7 13" id="KW-0812">Transmembrane</keyword>
<keyword evidence="13" id="KW-0472">Membrane</keyword>
<feature type="transmembrane region" description="Helical" evidence="13">
    <location>
        <begin position="12"/>
        <end position="32"/>
    </location>
</feature>
<dbReference type="EC" id="2.7.13.3" evidence="3"/>
<dbReference type="InterPro" id="IPR036097">
    <property type="entry name" value="HisK_dim/P_sf"/>
</dbReference>
<evidence type="ECO:0000256" key="2">
    <source>
        <dbReference type="ARBA" id="ARBA00004651"/>
    </source>
</evidence>
<dbReference type="InterPro" id="IPR036890">
    <property type="entry name" value="HATPase_C_sf"/>
</dbReference>
<dbReference type="InterPro" id="IPR017055">
    <property type="entry name" value="Sig_transdc_His_kinase_DctB"/>
</dbReference>
<dbReference type="PANTHER" id="PTHR43065:SF46">
    <property type="entry name" value="C4-DICARBOXYLATE TRANSPORT SENSOR PROTEIN DCTB"/>
    <property type="match status" value="1"/>
</dbReference>
<sequence>MSVTAPTKTRATVLIVAAIFLTIMASLIWITARSYYTDAALSSARQRGAFYRSTLVAALEQFEHLPPVLSEDAVLTNALTDAQTRQQASERLNRFTQTSGLEAIFLMDSTGMTIAASNAGTPTSFLGQSYAFRPYFNDAMAGDTGAFFAIGATTHQPGYFLSHPMPGLDGTPLGVIALKRDLTQLARDWAASGEQVFVSNAAGVIVLSGVDNLTWRAVRPLPNAELAALRESRQFANQPLLPLPDFDAVSDQVYINGTPMLHVALPVGQLGWELHYVTPQAAIVVRARLVLGIAAFAMLAALALFLVTRQHRTRRALGQSQQARRSLARANAALAEEITERREAQLSLAAAQADLERSSRMAALGQLSASVTHELGQPIAAMQTWLGASALPGGTTDPETTALLARLTSLVARMQGIVRQLRFFAHPQAPVLSPTDLRETATSAMELVNADSSVPITCTLPDNPVTLPVDAPRLEQVLVNLLRNARDASTDQPIHLTLRSTAQQVEITVRDRGHGLSSPDAVFEPFFTTKASGQGMGLGLAISAAIVREHGGTLRSVPVDGPGAEFTVTLPTGTLDA</sequence>
<dbReference type="InterPro" id="IPR003661">
    <property type="entry name" value="HisK_dim/P_dom"/>
</dbReference>
<keyword evidence="10" id="KW-0067">ATP-binding</keyword>
<dbReference type="Gene3D" id="3.30.450.20">
    <property type="entry name" value="PAS domain"/>
    <property type="match status" value="2"/>
</dbReference>
<dbReference type="GO" id="GO:0000155">
    <property type="term" value="F:phosphorelay sensor kinase activity"/>
    <property type="evidence" value="ECO:0007669"/>
    <property type="project" value="InterPro"/>
</dbReference>
<dbReference type="SMART" id="SM00388">
    <property type="entry name" value="HisKA"/>
    <property type="match status" value="1"/>
</dbReference>
<protein>
    <recommendedName>
        <fullName evidence="3">histidine kinase</fullName>
        <ecNumber evidence="3">2.7.13.3</ecNumber>
    </recommendedName>
</protein>
<dbReference type="CDD" id="cd00082">
    <property type="entry name" value="HisKA"/>
    <property type="match status" value="1"/>
</dbReference>
<keyword evidence="5" id="KW-0597">Phosphoprotein</keyword>
<dbReference type="PROSITE" id="PS50109">
    <property type="entry name" value="HIS_KIN"/>
    <property type="match status" value="1"/>
</dbReference>
<dbReference type="CDD" id="cd12914">
    <property type="entry name" value="PDC1_DGC_like"/>
    <property type="match status" value="1"/>
</dbReference>
<keyword evidence="6" id="KW-0808">Transferase</keyword>
<dbReference type="SUPFAM" id="SSF55874">
    <property type="entry name" value="ATPase domain of HSP90 chaperone/DNA topoisomerase II/histidine kinase"/>
    <property type="match status" value="1"/>
</dbReference>
<evidence type="ECO:0000256" key="6">
    <source>
        <dbReference type="ARBA" id="ARBA00022679"/>
    </source>
</evidence>